<feature type="compositionally biased region" description="Low complexity" evidence="1">
    <location>
        <begin position="916"/>
        <end position="926"/>
    </location>
</feature>
<dbReference type="PROSITE" id="PS50011">
    <property type="entry name" value="PROTEIN_KINASE_DOM"/>
    <property type="match status" value="1"/>
</dbReference>
<feature type="compositionally biased region" description="Low complexity" evidence="1">
    <location>
        <begin position="820"/>
        <end position="834"/>
    </location>
</feature>
<dbReference type="SMART" id="SM00220">
    <property type="entry name" value="S_TKc"/>
    <property type="match status" value="1"/>
</dbReference>
<accession>A0A316U1Z0</accession>
<dbReference type="InterPro" id="IPR051177">
    <property type="entry name" value="CIK-Related_Protein"/>
</dbReference>
<feature type="domain" description="Protein kinase" evidence="2">
    <location>
        <begin position="61"/>
        <end position="345"/>
    </location>
</feature>
<dbReference type="PANTHER" id="PTHR12984:SF6">
    <property type="entry name" value="SCY1-LIKE PROTEIN 2"/>
    <property type="match status" value="1"/>
</dbReference>
<dbReference type="GO" id="GO:0004672">
    <property type="term" value="F:protein kinase activity"/>
    <property type="evidence" value="ECO:0007669"/>
    <property type="project" value="InterPro"/>
</dbReference>
<dbReference type="EMBL" id="KZ819334">
    <property type="protein sequence ID" value="PWN18844.1"/>
    <property type="molecule type" value="Genomic_DNA"/>
</dbReference>
<dbReference type="SUPFAM" id="SSF56112">
    <property type="entry name" value="Protein kinase-like (PK-like)"/>
    <property type="match status" value="1"/>
</dbReference>
<dbReference type="InterPro" id="IPR000719">
    <property type="entry name" value="Prot_kinase_dom"/>
</dbReference>
<feature type="compositionally biased region" description="Low complexity" evidence="1">
    <location>
        <begin position="749"/>
        <end position="773"/>
    </location>
</feature>
<dbReference type="InterPro" id="IPR016024">
    <property type="entry name" value="ARM-type_fold"/>
</dbReference>
<dbReference type="AlphaFoldDB" id="A0A316U1Z0"/>
<proteinExistence type="predicted"/>
<dbReference type="PANTHER" id="PTHR12984">
    <property type="entry name" value="SCY1-RELATED S/T PROTEIN KINASE-LIKE"/>
    <property type="match status" value="1"/>
</dbReference>
<evidence type="ECO:0000259" key="2">
    <source>
        <dbReference type="PROSITE" id="PS50011"/>
    </source>
</evidence>
<keyword evidence="4" id="KW-1185">Reference proteome</keyword>
<name>A0A316U1Z0_9BASI</name>
<gene>
    <name evidence="3" type="ORF">BCV69DRAFT_273365</name>
</gene>
<sequence>MASFLSTAASYLGRTTLASNYTVDSSSPPLQCGNWRITRAVRNSSSSALSSAAASSSSTGAAGPSAAGGGSQTMVNNPSADLGAGKGVVSIWEAKLEARGSARQLVVEMLKKEASTLTRLRHPCILSVVEPVEETRGALTFATEPVVASLHQAVLASESAGRASAEVALDEVEIQKGLLQVARGLEFLHQAGMVHGNLDSNAIVINAKGDWKLCSFGFLTPLKQPDGTLTPYRHPDYDPTLPPSLSVNFDYLAPEYALDEKREPANDLYSLGCVVFAVHSRGSPPFRNRNSLTNLRSNVDGLSTAAESADWRRLGKDVVELLSSLLTRFPGSRYTAVSFQKAGYFNNILVSTLKFLERESFSGRTKEERVQFLKGLLGVLPQFSDRLLRRKVLPALLELMSDRSLLPFILPNVFHIAKTLSSIEFSSSVLPRLQPLFTVQDPPQTQLMLLDQIELFVSKTSPPVFREGVTPLLYSSLETEQAQVQERALQKVPRLCEVLEYSHVKEVLFPKIAVLFSKTKILSVKVNTLISFHHMIPILDKHTLTEKLVPLLSRIKTREPSVMIATLAVHESLASKVDRETLAIHIIPQLWIMSMGPLLSADQFEKFVRAAREMGDKVAKEHLAHLKEMKRMQEHSESYAGNGPDDALGSTGGGGGSSSGDVDFATLVGSGKDSGTGVVARDVGKVPASNGTGSGNGMASFDPFAFDDLPPASSSPMGGTPAALTPAHTGSGTASITPAPYLRPGPRPSAGSASNSFAGSSSTASLPTLAAPPLGGGAKASTGLTPAIRSAGLSSPSLTPSRSAATPPPGWTSGGTLVPSSASSASRSNLGASAPITASASPGTGPNYNISLPPASNFGQLTSTNNGSGSSSGGPNGGSTALMMNGSGLPPLLPQTSSLNLTSPQAQTSLYTPNPQQQQQQQQQQQGPPGWGGSVLQPSKPANKAGGTAAGSQGQWGEFDPFA</sequence>
<feature type="compositionally biased region" description="Low complexity" evidence="1">
    <location>
        <begin position="54"/>
        <end position="65"/>
    </location>
</feature>
<dbReference type="Gene3D" id="1.25.10.10">
    <property type="entry name" value="Leucine-rich Repeat Variant"/>
    <property type="match status" value="1"/>
</dbReference>
<evidence type="ECO:0000313" key="3">
    <source>
        <dbReference type="EMBL" id="PWN18844.1"/>
    </source>
</evidence>
<dbReference type="GO" id="GO:0005524">
    <property type="term" value="F:ATP binding"/>
    <property type="evidence" value="ECO:0007669"/>
    <property type="project" value="InterPro"/>
</dbReference>
<evidence type="ECO:0000313" key="4">
    <source>
        <dbReference type="Proteomes" id="UP000245942"/>
    </source>
</evidence>
<organism evidence="3 4">
    <name type="scientific">Pseudomicrostroma glucosiphilum</name>
    <dbReference type="NCBI Taxonomy" id="1684307"/>
    <lineage>
        <taxon>Eukaryota</taxon>
        <taxon>Fungi</taxon>
        <taxon>Dikarya</taxon>
        <taxon>Basidiomycota</taxon>
        <taxon>Ustilaginomycotina</taxon>
        <taxon>Exobasidiomycetes</taxon>
        <taxon>Microstromatales</taxon>
        <taxon>Microstromatales incertae sedis</taxon>
        <taxon>Pseudomicrostroma</taxon>
    </lineage>
</organism>
<reference evidence="3 4" key="1">
    <citation type="journal article" date="2018" name="Mol. Biol. Evol.">
        <title>Broad Genomic Sampling Reveals a Smut Pathogenic Ancestry of the Fungal Clade Ustilaginomycotina.</title>
        <authorList>
            <person name="Kijpornyongpan T."/>
            <person name="Mondo S.J."/>
            <person name="Barry K."/>
            <person name="Sandor L."/>
            <person name="Lee J."/>
            <person name="Lipzen A."/>
            <person name="Pangilinan J."/>
            <person name="LaButti K."/>
            <person name="Hainaut M."/>
            <person name="Henrissat B."/>
            <person name="Grigoriev I.V."/>
            <person name="Spatafora J.W."/>
            <person name="Aime M.C."/>
        </authorList>
    </citation>
    <scope>NUCLEOTIDE SEQUENCE [LARGE SCALE GENOMIC DNA]</scope>
    <source>
        <strain evidence="3 4">MCA 4718</strain>
    </source>
</reference>
<dbReference type="CDD" id="cd14011">
    <property type="entry name" value="PK_SCY1_like"/>
    <property type="match status" value="1"/>
</dbReference>
<dbReference type="GeneID" id="37012739"/>
<dbReference type="RefSeq" id="XP_025346004.1">
    <property type="nucleotide sequence ID" value="XM_025491005.1"/>
</dbReference>
<feature type="compositionally biased region" description="Polar residues" evidence="1">
    <location>
        <begin position="894"/>
        <end position="915"/>
    </location>
</feature>
<dbReference type="SUPFAM" id="SSF48371">
    <property type="entry name" value="ARM repeat"/>
    <property type="match status" value="1"/>
</dbReference>
<feature type="region of interest" description="Disordered" evidence="1">
    <location>
        <begin position="707"/>
        <end position="963"/>
    </location>
</feature>
<protein>
    <recommendedName>
        <fullName evidence="2">Protein kinase domain-containing protein</fullName>
    </recommendedName>
</protein>
<dbReference type="Pfam" id="PF00069">
    <property type="entry name" value="Pkinase"/>
    <property type="match status" value="1"/>
</dbReference>
<feature type="region of interest" description="Disordered" evidence="1">
    <location>
        <begin position="630"/>
        <end position="694"/>
    </location>
</feature>
<feature type="compositionally biased region" description="Polar residues" evidence="1">
    <location>
        <begin position="836"/>
        <end position="850"/>
    </location>
</feature>
<dbReference type="InterPro" id="IPR011009">
    <property type="entry name" value="Kinase-like_dom_sf"/>
</dbReference>
<dbReference type="Gene3D" id="1.10.510.10">
    <property type="entry name" value="Transferase(Phosphotransferase) domain 1"/>
    <property type="match status" value="1"/>
</dbReference>
<feature type="compositionally biased region" description="Polar residues" evidence="1">
    <location>
        <begin position="792"/>
        <end position="804"/>
    </location>
</feature>
<dbReference type="InterPro" id="IPR011989">
    <property type="entry name" value="ARM-like"/>
</dbReference>
<feature type="region of interest" description="Disordered" evidence="1">
    <location>
        <begin position="54"/>
        <end position="78"/>
    </location>
</feature>
<evidence type="ECO:0000256" key="1">
    <source>
        <dbReference type="SAM" id="MobiDB-lite"/>
    </source>
</evidence>
<dbReference type="OrthoDB" id="79687at2759"/>
<dbReference type="Proteomes" id="UP000245942">
    <property type="component" value="Unassembled WGS sequence"/>
</dbReference>